<dbReference type="InParanoid" id="A3GHW4"/>
<sequence length="373" mass="41534">MSIPELVGQARALLQTSQAEKALELLQPSLESQAQNVSFLQIYGETLLENNDLETAYDVLARACELDPSAEAGSEKFFYLGQMVGGAQGLNALDIGLTKLKNQLSLDSLISYLIKKLNQGIFAEIEIWMTDMCMEEEAESKCDELIDYSLSLDVNNPEALSLLSSIRISQQRNDDAKESLLKSWDLFREKKTRLEESANKIQSGNEASNEDAFEVGLEYVELIQPLLTLARFAIELELYDTAATIASNTQDINESILDAYYYEALAYLFNARKLFSGETTTNEEDYRDIDIKLLKKSASAEVKTLLNEAKSSLTQGFKIINTDAVAEADPGLVEQVQELLTALGGPVMSELMPQRGDVEEENWEDEINSDDDN</sequence>
<reference evidence="3 4" key="1">
    <citation type="journal article" date="2007" name="Nat. Biotechnol.">
        <title>Genome sequence of the lignocellulose-bioconverting and xylose-fermenting yeast Pichia stipitis.</title>
        <authorList>
            <person name="Jeffries T.W."/>
            <person name="Grigoriev I.V."/>
            <person name="Grimwood J."/>
            <person name="Laplaza J.M."/>
            <person name="Aerts A."/>
            <person name="Salamov A."/>
            <person name="Schmutz J."/>
            <person name="Lindquist E."/>
            <person name="Dehal P."/>
            <person name="Shapiro H."/>
            <person name="Jin Y.S."/>
            <person name="Passoth V."/>
            <person name="Richardson P.M."/>
        </authorList>
    </citation>
    <scope>NUCLEOTIDE SEQUENCE [LARGE SCALE GENOMIC DNA]</scope>
    <source>
        <strain evidence="4">ATCC 58785 / CBS 6054 / NBRC 10063 / NRRL Y-11545</strain>
    </source>
</reference>
<accession>A3GHW4</accession>
<protein>
    <submittedName>
        <fullName evidence="3">Uncharacterized protein</fullName>
    </submittedName>
</protein>
<evidence type="ECO:0000256" key="2">
    <source>
        <dbReference type="SAM" id="MobiDB-lite"/>
    </source>
</evidence>
<dbReference type="Proteomes" id="UP000002258">
    <property type="component" value="Chromosome 1"/>
</dbReference>
<dbReference type="Gene3D" id="1.25.40.10">
    <property type="entry name" value="Tetratricopeptide repeat domain"/>
    <property type="match status" value="1"/>
</dbReference>
<evidence type="ECO:0000256" key="1">
    <source>
        <dbReference type="PROSITE-ProRule" id="PRU00339"/>
    </source>
</evidence>
<organism evidence="3 4">
    <name type="scientific">Scheffersomyces stipitis (strain ATCC 58785 / CBS 6054 / NBRC 10063 / NRRL Y-11545)</name>
    <name type="common">Yeast</name>
    <name type="synonym">Pichia stipitis</name>
    <dbReference type="NCBI Taxonomy" id="322104"/>
    <lineage>
        <taxon>Eukaryota</taxon>
        <taxon>Fungi</taxon>
        <taxon>Dikarya</taxon>
        <taxon>Ascomycota</taxon>
        <taxon>Saccharomycotina</taxon>
        <taxon>Pichiomycetes</taxon>
        <taxon>Debaryomycetaceae</taxon>
        <taxon>Scheffersomyces</taxon>
    </lineage>
</organism>
<feature type="compositionally biased region" description="Acidic residues" evidence="2">
    <location>
        <begin position="358"/>
        <end position="373"/>
    </location>
</feature>
<gene>
    <name evidence="3" type="ORF">PICST_65039</name>
</gene>
<dbReference type="FunCoup" id="A3GHW4">
    <property type="interactions" value="304"/>
</dbReference>
<comment type="caution">
    <text evidence="3">The sequence shown here is derived from an EMBL/GenBank/DDBJ whole genome shotgun (WGS) entry which is preliminary data.</text>
</comment>
<dbReference type="RefSeq" id="XP_001386911.2">
    <property type="nucleotide sequence ID" value="XM_001386874.1"/>
</dbReference>
<proteinExistence type="predicted"/>
<keyword evidence="4" id="KW-1185">Reference proteome</keyword>
<dbReference type="OrthoDB" id="1914839at2759"/>
<name>A3GHW4_PICST</name>
<dbReference type="InterPro" id="IPR011990">
    <property type="entry name" value="TPR-like_helical_dom_sf"/>
</dbReference>
<dbReference type="PROSITE" id="PS50005">
    <property type="entry name" value="TPR"/>
    <property type="match status" value="1"/>
</dbReference>
<dbReference type="CDD" id="cd24142">
    <property type="entry name" value="ACL4-like"/>
    <property type="match status" value="1"/>
</dbReference>
<dbReference type="InterPro" id="IPR019734">
    <property type="entry name" value="TPR_rpt"/>
</dbReference>
<dbReference type="OMA" id="CIEMGLY"/>
<dbReference type="GeneID" id="4851863"/>
<dbReference type="SUPFAM" id="SSF48452">
    <property type="entry name" value="TPR-like"/>
    <property type="match status" value="1"/>
</dbReference>
<dbReference type="AlphaFoldDB" id="A3GHW4"/>
<evidence type="ECO:0000313" key="4">
    <source>
        <dbReference type="Proteomes" id="UP000002258"/>
    </source>
</evidence>
<feature type="repeat" description="TPR" evidence="1">
    <location>
        <begin position="37"/>
        <end position="70"/>
    </location>
</feature>
<dbReference type="EMBL" id="AAVQ01000002">
    <property type="protein sequence ID" value="EAZ62888.2"/>
    <property type="molecule type" value="Genomic_DNA"/>
</dbReference>
<feature type="region of interest" description="Disordered" evidence="2">
    <location>
        <begin position="354"/>
        <end position="373"/>
    </location>
</feature>
<dbReference type="HOGENOM" id="CLU_061203_0_0_1"/>
<evidence type="ECO:0000313" key="3">
    <source>
        <dbReference type="EMBL" id="EAZ62888.2"/>
    </source>
</evidence>
<dbReference type="KEGG" id="pic:PICST_65039"/>
<dbReference type="eggNOG" id="ENOG502QSAH">
    <property type="taxonomic scope" value="Eukaryota"/>
</dbReference>
<keyword evidence="1" id="KW-0802">TPR repeat</keyword>
<dbReference type="STRING" id="322104.A3GHW4"/>